<dbReference type="Pfam" id="PF05670">
    <property type="entry name" value="NFACT-R_1"/>
    <property type="match status" value="1"/>
</dbReference>
<dbReference type="PANTHER" id="PTHR15239">
    <property type="entry name" value="NUCLEAR EXPORT MEDIATOR FACTOR NEMF"/>
    <property type="match status" value="1"/>
</dbReference>
<protein>
    <recommendedName>
        <fullName evidence="5">Rqc2 homolog RqcH</fullName>
        <shortName evidence="5">RqcH</shortName>
    </recommendedName>
</protein>
<proteinExistence type="inferred from homology"/>
<evidence type="ECO:0000313" key="7">
    <source>
        <dbReference type="EMBL" id="MEQ3354161.1"/>
    </source>
</evidence>
<dbReference type="PANTHER" id="PTHR15239:SF6">
    <property type="entry name" value="RIBOSOME QUALITY CONTROL COMPLEX SUBUNIT NEMF"/>
    <property type="match status" value="1"/>
</dbReference>
<sequence>MSYDGTMTKAVAEELDSRFTGGKIDKIYQPQDDTLVLNLRSKTDRGSLLLSASANNPCAYITEKKFKNPQTPPAFCMLLRKHLESATISAIEQVEMDRIIKIKVDGFNELFDRVEKTLVIEMMGRYSNIILLDENNTILDALKRINRSMSRVREVLPGGSYTLEGIVDRTNPLKETKEVFMARLHESEGMSLKNFFIRNYLGVSPLIAREIAYRAGGSDKDPVKLFSSEDLYGAFHSLFSEIAASEFRPQSISDAGHIIAFSAVNLTHYPEESKTFYDGPSALLDHTFSARVLEDRVRQKSQNLNKQIKNHLERALHKQEKMEFELRDAKDRQKYKVYGDLISSNAWKIQRGAGEVTLENFYDDMNPLTIPLDETKDGIQNAARYYKKYTKLKHAEKLLAGRIDKNRNTIRYLDAMLYNLDDAESIDEVDAIQEEFREDFLKKKYKGRGENKKKKKKEPEYLTFTSSDGFAMYVGRNNRQNQELTLKFARKDDLWFHVKNGPGSHVIVKTEGEDVGEATIYEGASLAAYYSRARQSAHVDVDYTKRQFIRRHPSNQPGLVLYTDFSTVAVTPEKEIIDKLKTK</sequence>
<evidence type="ECO:0000256" key="5">
    <source>
        <dbReference type="HAMAP-Rule" id="MF_00844"/>
    </source>
</evidence>
<feature type="coiled-coil region" evidence="5">
    <location>
        <begin position="290"/>
        <end position="332"/>
    </location>
</feature>
<feature type="domain" description="NFACT RNA-binding" evidence="6">
    <location>
        <begin position="462"/>
        <end position="553"/>
    </location>
</feature>
<gene>
    <name evidence="5" type="primary">rqcH</name>
    <name evidence="7" type="ORF">AAA081_07645</name>
</gene>
<dbReference type="EMBL" id="JBBNPS010000026">
    <property type="protein sequence ID" value="MEQ3354161.1"/>
    <property type="molecule type" value="Genomic_DNA"/>
</dbReference>
<keyword evidence="8" id="KW-1185">Reference proteome</keyword>
<keyword evidence="3 5" id="KW-0694">RNA-binding</keyword>
<dbReference type="Proteomes" id="UP001481872">
    <property type="component" value="Unassembled WGS sequence"/>
</dbReference>
<evidence type="ECO:0000256" key="4">
    <source>
        <dbReference type="ARBA" id="ARBA00022917"/>
    </source>
</evidence>
<keyword evidence="1 5" id="KW-0820">tRNA-binding</keyword>
<reference evidence="7 8" key="1">
    <citation type="submission" date="2024-04" db="EMBL/GenBank/DDBJ databases">
        <title>Human intestinal bacterial collection.</title>
        <authorList>
            <person name="Pauvert C."/>
            <person name="Hitch T.C.A."/>
            <person name="Clavel T."/>
        </authorList>
    </citation>
    <scope>NUCLEOTIDE SEQUENCE [LARGE SCALE GENOMIC DNA]</scope>
    <source>
        <strain evidence="7 8">CLA-SR-H026</strain>
    </source>
</reference>
<comment type="similarity">
    <text evidence="5">Belongs to the NEMF family.</text>
</comment>
<dbReference type="Pfam" id="PF05833">
    <property type="entry name" value="NFACT_N"/>
    <property type="match status" value="1"/>
</dbReference>
<evidence type="ECO:0000256" key="1">
    <source>
        <dbReference type="ARBA" id="ARBA00022555"/>
    </source>
</evidence>
<comment type="function">
    <text evidence="5">Key component of the ribosome quality control system (RQC), a ribosome-associated complex that mediates the extraction of incompletely synthesized nascent chains from stalled ribosomes and their subsequent degradation. RqcH recruits Ala-charged tRNA, and with RqcP directs the elongation of stalled nascent chains on 50S ribosomal subunits, leading to non-templated C-terminal alanine extensions (Ala tail). The Ala tail promotes nascent chain degradation. May add between 1 and at least 8 Ala residues. Binds to stalled 50S ribosomal subunits.</text>
</comment>
<dbReference type="InterPro" id="IPR051608">
    <property type="entry name" value="RQC_Subunit_NEMF"/>
</dbReference>
<keyword evidence="5" id="KW-0175">Coiled coil</keyword>
<evidence type="ECO:0000256" key="3">
    <source>
        <dbReference type="ARBA" id="ARBA00022884"/>
    </source>
</evidence>
<name>A0ABV1J9J9_9FIRM</name>
<organism evidence="7 8">
    <name type="scientific">Aedoeadaptatus acetigenes</name>
    <dbReference type="NCBI Taxonomy" id="2981723"/>
    <lineage>
        <taxon>Bacteria</taxon>
        <taxon>Bacillati</taxon>
        <taxon>Bacillota</taxon>
        <taxon>Tissierellia</taxon>
        <taxon>Tissierellales</taxon>
        <taxon>Peptoniphilaceae</taxon>
        <taxon>Aedoeadaptatus</taxon>
    </lineage>
</organism>
<dbReference type="Gene3D" id="2.30.310.10">
    <property type="entry name" value="ibrinogen binding protein from staphylococcus aureus domain"/>
    <property type="match status" value="1"/>
</dbReference>
<keyword evidence="4 5" id="KW-0648">Protein biosynthesis</keyword>
<evidence type="ECO:0000256" key="2">
    <source>
        <dbReference type="ARBA" id="ARBA00022730"/>
    </source>
</evidence>
<dbReference type="InterPro" id="IPR043682">
    <property type="entry name" value="RqcH_bacterial"/>
</dbReference>
<accession>A0ABV1J9J9</accession>
<evidence type="ECO:0000313" key="8">
    <source>
        <dbReference type="Proteomes" id="UP001481872"/>
    </source>
</evidence>
<comment type="subunit">
    <text evidence="5">Associates with stalled 50S ribosomal subunits. Binds to RqcP.</text>
</comment>
<dbReference type="HAMAP" id="MF_00844_B">
    <property type="entry name" value="RqcH_B"/>
    <property type="match status" value="1"/>
</dbReference>
<dbReference type="Gene3D" id="1.10.8.50">
    <property type="match status" value="1"/>
</dbReference>
<evidence type="ECO:0000259" key="6">
    <source>
        <dbReference type="Pfam" id="PF05670"/>
    </source>
</evidence>
<comment type="caution">
    <text evidence="7">The sequence shown here is derived from an EMBL/GenBank/DDBJ whole genome shotgun (WGS) entry which is preliminary data.</text>
</comment>
<keyword evidence="2 5" id="KW-0699">rRNA-binding</keyword>
<dbReference type="InterPro" id="IPR008532">
    <property type="entry name" value="NFACT_RNA-bd"/>
</dbReference>
<dbReference type="RefSeq" id="WP_349054470.1">
    <property type="nucleotide sequence ID" value="NZ_JBBNPS010000026.1"/>
</dbReference>